<dbReference type="EMBL" id="CP036281">
    <property type="protein sequence ID" value="QDU81641.1"/>
    <property type="molecule type" value="Genomic_DNA"/>
</dbReference>
<accession>A0A518CQY1</accession>
<keyword evidence="2" id="KW-1185">Reference proteome</keyword>
<dbReference type="SUPFAM" id="SSF50939">
    <property type="entry name" value="Sialidases"/>
    <property type="match status" value="1"/>
</dbReference>
<proteinExistence type="predicted"/>
<organism evidence="1 2">
    <name type="scientific">Polystyrenella longa</name>
    <dbReference type="NCBI Taxonomy" id="2528007"/>
    <lineage>
        <taxon>Bacteria</taxon>
        <taxon>Pseudomonadati</taxon>
        <taxon>Planctomycetota</taxon>
        <taxon>Planctomycetia</taxon>
        <taxon>Planctomycetales</taxon>
        <taxon>Planctomycetaceae</taxon>
        <taxon>Polystyrenella</taxon>
    </lineage>
</organism>
<dbReference type="InterPro" id="IPR036278">
    <property type="entry name" value="Sialidase_sf"/>
</dbReference>
<dbReference type="CDD" id="cd15482">
    <property type="entry name" value="Sialidase_non-viral"/>
    <property type="match status" value="1"/>
</dbReference>
<dbReference type="AlphaFoldDB" id="A0A518CQY1"/>
<evidence type="ECO:0000313" key="1">
    <source>
        <dbReference type="EMBL" id="QDU81641.1"/>
    </source>
</evidence>
<protein>
    <recommendedName>
        <fullName evidence="3">Sialidase domain-containing protein</fullName>
    </recommendedName>
</protein>
<sequence>MRHRFEPHPNSVIAFYSDLHQAALTKVAIMLTPSLMTRVSLGLAFMFFALDVRGEDATFQPLDYEIETQKLLEHDDGHFLWFHPRLAPLPGMGRDGKIAAIMTIQKHLHRSDFYSGLSYMTTYDGGKVWSGTIRPEELSWVSDGDVNVSACDMTPGWHAPSETVLAVGAEVRYSADGDQLSDIKRAHQTSYAVYDPKARSWSTLRRVNMPEDDKFDYARSACAQWLTLPDGTVLLPFYCGETDKQPFNVMVVRFRFDGKDLEYIEHGNEMKLDVVRGLVEPSITFFQNKFYLTLRNDKKGYVTTSEDGLQYEPIKTWTFDDGTELGSYNTQQHWATHQDGLFLCYTRSGADNDHIFRHRAPLFIAQVNPETLQVVRSTERVLVPENGATLGNFGISEMNSAETWVTVSEGIFSKEAKESAATGATWLTRIKWKTPNSLAPKP</sequence>
<evidence type="ECO:0008006" key="3">
    <source>
        <dbReference type="Google" id="ProtNLM"/>
    </source>
</evidence>
<name>A0A518CQY1_9PLAN</name>
<dbReference type="Proteomes" id="UP000317178">
    <property type="component" value="Chromosome"/>
</dbReference>
<gene>
    <name evidence="1" type="ORF">Pla110_33850</name>
</gene>
<evidence type="ECO:0000313" key="2">
    <source>
        <dbReference type="Proteomes" id="UP000317178"/>
    </source>
</evidence>
<dbReference type="KEGG" id="plon:Pla110_33850"/>
<reference evidence="1 2" key="1">
    <citation type="submission" date="2019-02" db="EMBL/GenBank/DDBJ databases">
        <title>Deep-cultivation of Planctomycetes and their phenomic and genomic characterization uncovers novel biology.</title>
        <authorList>
            <person name="Wiegand S."/>
            <person name="Jogler M."/>
            <person name="Boedeker C."/>
            <person name="Pinto D."/>
            <person name="Vollmers J."/>
            <person name="Rivas-Marin E."/>
            <person name="Kohn T."/>
            <person name="Peeters S.H."/>
            <person name="Heuer A."/>
            <person name="Rast P."/>
            <person name="Oberbeckmann S."/>
            <person name="Bunk B."/>
            <person name="Jeske O."/>
            <person name="Meyerdierks A."/>
            <person name="Storesund J.E."/>
            <person name="Kallscheuer N."/>
            <person name="Luecker S."/>
            <person name="Lage O.M."/>
            <person name="Pohl T."/>
            <person name="Merkel B.J."/>
            <person name="Hornburger P."/>
            <person name="Mueller R.-W."/>
            <person name="Bruemmer F."/>
            <person name="Labrenz M."/>
            <person name="Spormann A.M."/>
            <person name="Op den Camp H."/>
            <person name="Overmann J."/>
            <person name="Amann R."/>
            <person name="Jetten M.S.M."/>
            <person name="Mascher T."/>
            <person name="Medema M.H."/>
            <person name="Devos D.P."/>
            <person name="Kaster A.-K."/>
            <person name="Ovreas L."/>
            <person name="Rohde M."/>
            <person name="Galperin M.Y."/>
            <person name="Jogler C."/>
        </authorList>
    </citation>
    <scope>NUCLEOTIDE SEQUENCE [LARGE SCALE GENOMIC DNA]</scope>
    <source>
        <strain evidence="1 2">Pla110</strain>
    </source>
</reference>